<dbReference type="EC" id="2.4.-.-" evidence="11"/>
<sequence>MQTSASVTSELVSCAMPHPLPGQPSRIRDDETAPLPGQSSPPRARPIEVSVVIPVYNEEAGLQALFDRLYPALDGLGTSYEVVFVNDGSTDRSAQILARQFRQRPEVTRVVMFNGNFGQHMAILAGFEHARGRMVITLDADLQNPPEEIPRLVEAIRAGHDYVGTIRRQRHDSAFRRVASFAMNRLRERITHIRMTDQGCMLRAYDRSVVDTINACREVNTFIPALAYTFSSNPVEIEVGHEERHAGESKYSLYQLVRLNFDLVTGFSIVPLQWFSMIGTILSLLSGGLFVVLLVRRFLLGSEVQGLFTLFAFNFFLVGIMLLFGIGLLGEYVGRIYQQVRDRPRYRIKAILDASQGDGVRGEGGRRAAQDDWSGLDEFGEGGEPARLDPRHDRKPPCAP</sequence>
<feature type="transmembrane region" description="Helical" evidence="9">
    <location>
        <begin position="307"/>
        <end position="329"/>
    </location>
</feature>
<feature type="compositionally biased region" description="Polar residues" evidence="8">
    <location>
        <begin position="1"/>
        <end position="11"/>
    </location>
</feature>
<evidence type="ECO:0000256" key="9">
    <source>
        <dbReference type="SAM" id="Phobius"/>
    </source>
</evidence>
<keyword evidence="5" id="KW-0448">Lipopolysaccharide biosynthesis</keyword>
<dbReference type="PANTHER" id="PTHR48090:SF3">
    <property type="entry name" value="UNDECAPRENYL-PHOSPHATE 4-DEOXY-4-FORMAMIDO-L-ARABINOSE TRANSFERASE"/>
    <property type="match status" value="1"/>
</dbReference>
<dbReference type="EMBL" id="CP098735">
    <property type="protein sequence ID" value="USE78110.1"/>
    <property type="molecule type" value="Genomic_DNA"/>
</dbReference>
<evidence type="ECO:0000256" key="4">
    <source>
        <dbReference type="ARBA" id="ARBA00022692"/>
    </source>
</evidence>
<feature type="domain" description="Glycosyltransferase 2-like" evidence="10">
    <location>
        <begin position="50"/>
        <end position="211"/>
    </location>
</feature>
<evidence type="ECO:0000256" key="6">
    <source>
        <dbReference type="ARBA" id="ARBA00022989"/>
    </source>
</evidence>
<evidence type="ECO:0000256" key="3">
    <source>
        <dbReference type="ARBA" id="ARBA00022679"/>
    </source>
</evidence>
<dbReference type="PANTHER" id="PTHR48090">
    <property type="entry name" value="UNDECAPRENYL-PHOSPHATE 4-DEOXY-4-FORMAMIDO-L-ARABINOSE TRANSFERASE-RELATED"/>
    <property type="match status" value="1"/>
</dbReference>
<dbReference type="CDD" id="cd04187">
    <property type="entry name" value="DPM1_like_bac"/>
    <property type="match status" value="1"/>
</dbReference>
<accession>A0ABY4VM36</accession>
<dbReference type="InterPro" id="IPR029044">
    <property type="entry name" value="Nucleotide-diphossugar_trans"/>
</dbReference>
<dbReference type="InterPro" id="IPR050256">
    <property type="entry name" value="Glycosyltransferase_2"/>
</dbReference>
<evidence type="ECO:0000256" key="7">
    <source>
        <dbReference type="ARBA" id="ARBA00023136"/>
    </source>
</evidence>
<keyword evidence="12" id="KW-1185">Reference proteome</keyword>
<keyword evidence="1" id="KW-1003">Cell membrane</keyword>
<evidence type="ECO:0000313" key="11">
    <source>
        <dbReference type="EMBL" id="USE78110.1"/>
    </source>
</evidence>
<feature type="transmembrane region" description="Helical" evidence="9">
    <location>
        <begin position="274"/>
        <end position="295"/>
    </location>
</feature>
<evidence type="ECO:0000313" key="12">
    <source>
        <dbReference type="Proteomes" id="UP001056648"/>
    </source>
</evidence>
<evidence type="ECO:0000256" key="5">
    <source>
        <dbReference type="ARBA" id="ARBA00022985"/>
    </source>
</evidence>
<dbReference type="Gene3D" id="3.90.550.10">
    <property type="entry name" value="Spore Coat Polysaccharide Biosynthesis Protein SpsA, Chain A"/>
    <property type="match status" value="1"/>
</dbReference>
<proteinExistence type="predicted"/>
<keyword evidence="6 9" id="KW-1133">Transmembrane helix</keyword>
<keyword evidence="4 9" id="KW-0812">Transmembrane</keyword>
<gene>
    <name evidence="11" type="ORF">NDR89_03445</name>
</gene>
<evidence type="ECO:0000256" key="2">
    <source>
        <dbReference type="ARBA" id="ARBA00022676"/>
    </source>
</evidence>
<keyword evidence="7 9" id="KW-0472">Membrane</keyword>
<name>A0ABY4VM36_9BURK</name>
<evidence type="ECO:0000256" key="8">
    <source>
        <dbReference type="SAM" id="MobiDB-lite"/>
    </source>
</evidence>
<evidence type="ECO:0000259" key="10">
    <source>
        <dbReference type="Pfam" id="PF00535"/>
    </source>
</evidence>
<keyword evidence="3 11" id="KW-0808">Transferase</keyword>
<dbReference type="InterPro" id="IPR001173">
    <property type="entry name" value="Glyco_trans_2-like"/>
</dbReference>
<protein>
    <submittedName>
        <fullName evidence="11">Glycosyltransferase</fullName>
        <ecNumber evidence="11">2.4.-.-</ecNumber>
    </submittedName>
</protein>
<evidence type="ECO:0000256" key="1">
    <source>
        <dbReference type="ARBA" id="ARBA00022475"/>
    </source>
</evidence>
<feature type="region of interest" description="Disordered" evidence="8">
    <location>
        <begin position="1"/>
        <end position="44"/>
    </location>
</feature>
<keyword evidence="2 11" id="KW-0328">Glycosyltransferase</keyword>
<feature type="region of interest" description="Disordered" evidence="8">
    <location>
        <begin position="357"/>
        <end position="400"/>
    </location>
</feature>
<organism evidence="11 12">
    <name type="scientific">Cupriavidus gilardii</name>
    <dbReference type="NCBI Taxonomy" id="82541"/>
    <lineage>
        <taxon>Bacteria</taxon>
        <taxon>Pseudomonadati</taxon>
        <taxon>Pseudomonadota</taxon>
        <taxon>Betaproteobacteria</taxon>
        <taxon>Burkholderiales</taxon>
        <taxon>Burkholderiaceae</taxon>
        <taxon>Cupriavidus</taxon>
    </lineage>
</organism>
<reference evidence="11" key="1">
    <citation type="submission" date="2022-06" db="EMBL/GenBank/DDBJ databases">
        <title>Complete genome sequence and characterization of Cupriavidus gilardii QJ1 isolated from contaminating cells.</title>
        <authorList>
            <person name="Qi J."/>
        </authorList>
    </citation>
    <scope>NUCLEOTIDE SEQUENCE</scope>
    <source>
        <strain evidence="11">QJ1</strain>
    </source>
</reference>
<dbReference type="GO" id="GO:0016757">
    <property type="term" value="F:glycosyltransferase activity"/>
    <property type="evidence" value="ECO:0007669"/>
    <property type="project" value="UniProtKB-KW"/>
</dbReference>
<dbReference type="Proteomes" id="UP001056648">
    <property type="component" value="Chromosome 1"/>
</dbReference>
<feature type="compositionally biased region" description="Basic and acidic residues" evidence="8">
    <location>
        <begin position="360"/>
        <end position="370"/>
    </location>
</feature>
<dbReference type="SUPFAM" id="SSF53448">
    <property type="entry name" value="Nucleotide-diphospho-sugar transferases"/>
    <property type="match status" value="1"/>
</dbReference>
<feature type="compositionally biased region" description="Basic and acidic residues" evidence="8">
    <location>
        <begin position="384"/>
        <end position="400"/>
    </location>
</feature>
<dbReference type="RefSeq" id="WP_252252215.1">
    <property type="nucleotide sequence ID" value="NZ_CP098735.1"/>
</dbReference>
<dbReference type="Pfam" id="PF00535">
    <property type="entry name" value="Glycos_transf_2"/>
    <property type="match status" value="1"/>
</dbReference>